<dbReference type="Proteomes" id="UP000193804">
    <property type="component" value="Unassembled WGS sequence"/>
</dbReference>
<organism evidence="7 8">
    <name type="scientific">Marivirga sericea</name>
    <dbReference type="NCBI Taxonomy" id="1028"/>
    <lineage>
        <taxon>Bacteria</taxon>
        <taxon>Pseudomonadati</taxon>
        <taxon>Bacteroidota</taxon>
        <taxon>Cytophagia</taxon>
        <taxon>Cytophagales</taxon>
        <taxon>Marivirgaceae</taxon>
        <taxon>Marivirga</taxon>
    </lineage>
</organism>
<keyword evidence="5" id="KW-0472">Membrane</keyword>
<name>A0A1X7L3N2_9BACT</name>
<dbReference type="NCBIfam" id="TIGR04283">
    <property type="entry name" value="glyco_like_mftF"/>
    <property type="match status" value="1"/>
</dbReference>
<dbReference type="GO" id="GO:0005886">
    <property type="term" value="C:plasma membrane"/>
    <property type="evidence" value="ECO:0007669"/>
    <property type="project" value="UniProtKB-SubCell"/>
</dbReference>
<dbReference type="RefSeq" id="WP_085518612.1">
    <property type="nucleotide sequence ID" value="NZ_FXAW01000008.1"/>
</dbReference>
<dbReference type="AlphaFoldDB" id="A0A1X7L3N2"/>
<dbReference type="PANTHER" id="PTHR43646:SF2">
    <property type="entry name" value="GLYCOSYLTRANSFERASE 2-LIKE DOMAIN-CONTAINING PROTEIN"/>
    <property type="match status" value="1"/>
</dbReference>
<evidence type="ECO:0000256" key="4">
    <source>
        <dbReference type="ARBA" id="ARBA00022679"/>
    </source>
</evidence>
<dbReference type="Gene3D" id="3.90.550.10">
    <property type="entry name" value="Spore Coat Polysaccharide Biosynthesis Protein SpsA, Chain A"/>
    <property type="match status" value="1"/>
</dbReference>
<protein>
    <submittedName>
        <fullName evidence="7">Transferase 2, rSAM/selenodomain-associated</fullName>
    </submittedName>
</protein>
<gene>
    <name evidence="7" type="ORF">SAMN05661096_03478</name>
</gene>
<proteinExistence type="predicted"/>
<dbReference type="PANTHER" id="PTHR43646">
    <property type="entry name" value="GLYCOSYLTRANSFERASE"/>
    <property type="match status" value="1"/>
</dbReference>
<evidence type="ECO:0000256" key="1">
    <source>
        <dbReference type="ARBA" id="ARBA00004236"/>
    </source>
</evidence>
<dbReference type="Pfam" id="PF00535">
    <property type="entry name" value="Glycos_transf_2"/>
    <property type="match status" value="1"/>
</dbReference>
<dbReference type="InterPro" id="IPR026461">
    <property type="entry name" value="Trfase_2_rSAM/seldom_assoc"/>
</dbReference>
<dbReference type="OrthoDB" id="9810303at2"/>
<dbReference type="STRING" id="1028.SAMN05661096_03478"/>
<evidence type="ECO:0000313" key="7">
    <source>
        <dbReference type="EMBL" id="SMG48481.1"/>
    </source>
</evidence>
<evidence type="ECO:0000256" key="2">
    <source>
        <dbReference type="ARBA" id="ARBA00022475"/>
    </source>
</evidence>
<reference evidence="8" key="1">
    <citation type="submission" date="2017-04" db="EMBL/GenBank/DDBJ databases">
        <authorList>
            <person name="Varghese N."/>
            <person name="Submissions S."/>
        </authorList>
    </citation>
    <scope>NUCLEOTIDE SEQUENCE [LARGE SCALE GENOMIC DNA]</scope>
    <source>
        <strain evidence="8">DSM 4125</strain>
    </source>
</reference>
<sequence length="240" mass="28041">MSQTDINKITVIIPTLNEADNIEQLLDYLHKLANEKIAEIIVSDAESNDLTREIAKEKGAMVISTKLASRAHQMNEAAKKATADILYFVHADARPPKSFVKDISRAIENGADFGCYRFKFDSKHPFLAVNSFFTRFKVLWCRGGDQTMFIKKSVFEKTNGFDEEFVVMEDFELIRRLWKKYRFHIIPKSVLVSARKYENNGYWQVNLANLKIYKMFMKGYHPQILKEKYFQLIKHPKEIQ</sequence>
<accession>A0A1X7L3N2</accession>
<keyword evidence="3" id="KW-0328">Glycosyltransferase</keyword>
<evidence type="ECO:0000259" key="6">
    <source>
        <dbReference type="Pfam" id="PF00535"/>
    </source>
</evidence>
<feature type="domain" description="Glycosyltransferase 2-like" evidence="6">
    <location>
        <begin position="10"/>
        <end position="127"/>
    </location>
</feature>
<dbReference type="SUPFAM" id="SSF53448">
    <property type="entry name" value="Nucleotide-diphospho-sugar transferases"/>
    <property type="match status" value="1"/>
</dbReference>
<dbReference type="InterPro" id="IPR001173">
    <property type="entry name" value="Glyco_trans_2-like"/>
</dbReference>
<dbReference type="GO" id="GO:0016757">
    <property type="term" value="F:glycosyltransferase activity"/>
    <property type="evidence" value="ECO:0007669"/>
    <property type="project" value="UniProtKB-KW"/>
</dbReference>
<dbReference type="CDD" id="cd02522">
    <property type="entry name" value="GT_2_like_a"/>
    <property type="match status" value="1"/>
</dbReference>
<evidence type="ECO:0000256" key="5">
    <source>
        <dbReference type="ARBA" id="ARBA00023136"/>
    </source>
</evidence>
<keyword evidence="2" id="KW-1003">Cell membrane</keyword>
<keyword evidence="8" id="KW-1185">Reference proteome</keyword>
<evidence type="ECO:0000313" key="8">
    <source>
        <dbReference type="Proteomes" id="UP000193804"/>
    </source>
</evidence>
<dbReference type="EMBL" id="FXAW01000008">
    <property type="protein sequence ID" value="SMG48481.1"/>
    <property type="molecule type" value="Genomic_DNA"/>
</dbReference>
<evidence type="ECO:0000256" key="3">
    <source>
        <dbReference type="ARBA" id="ARBA00022676"/>
    </source>
</evidence>
<dbReference type="InterPro" id="IPR029044">
    <property type="entry name" value="Nucleotide-diphossugar_trans"/>
</dbReference>
<comment type="subcellular location">
    <subcellularLocation>
        <location evidence="1">Cell membrane</location>
    </subcellularLocation>
</comment>
<keyword evidence="4 7" id="KW-0808">Transferase</keyword>